<feature type="non-terminal residue" evidence="1">
    <location>
        <position position="68"/>
    </location>
</feature>
<evidence type="ECO:0000313" key="2">
    <source>
        <dbReference type="Proteomes" id="UP000789396"/>
    </source>
</evidence>
<dbReference type="Proteomes" id="UP000789396">
    <property type="component" value="Unassembled WGS sequence"/>
</dbReference>
<dbReference type="EMBL" id="CAJVPZ010064664">
    <property type="protein sequence ID" value="CAG8794489.1"/>
    <property type="molecule type" value="Genomic_DNA"/>
</dbReference>
<sequence length="68" mass="7979">TIEENSSAILDFKKKGGRPRFEHIWKNFIKILKPNKKHPGAKCNYCSKKWERGKPAQMEIHLARLCTK</sequence>
<dbReference type="AlphaFoldDB" id="A0A9N9JUQ9"/>
<keyword evidence="2" id="KW-1185">Reference proteome</keyword>
<feature type="non-terminal residue" evidence="1">
    <location>
        <position position="1"/>
    </location>
</feature>
<comment type="caution">
    <text evidence="1">The sequence shown here is derived from an EMBL/GenBank/DDBJ whole genome shotgun (WGS) entry which is preliminary data.</text>
</comment>
<name>A0A9N9JUQ9_9GLOM</name>
<protein>
    <submittedName>
        <fullName evidence="1">14490_t:CDS:1</fullName>
    </submittedName>
</protein>
<evidence type="ECO:0000313" key="1">
    <source>
        <dbReference type="EMBL" id="CAG8794489.1"/>
    </source>
</evidence>
<accession>A0A9N9JUQ9</accession>
<dbReference type="OrthoDB" id="2439111at2759"/>
<gene>
    <name evidence="1" type="ORF">RFULGI_LOCUS17079</name>
</gene>
<proteinExistence type="predicted"/>
<organism evidence="1 2">
    <name type="scientific">Racocetra fulgida</name>
    <dbReference type="NCBI Taxonomy" id="60492"/>
    <lineage>
        <taxon>Eukaryota</taxon>
        <taxon>Fungi</taxon>
        <taxon>Fungi incertae sedis</taxon>
        <taxon>Mucoromycota</taxon>
        <taxon>Glomeromycotina</taxon>
        <taxon>Glomeromycetes</taxon>
        <taxon>Diversisporales</taxon>
        <taxon>Gigasporaceae</taxon>
        <taxon>Racocetra</taxon>
    </lineage>
</organism>
<reference evidence="1" key="1">
    <citation type="submission" date="2021-06" db="EMBL/GenBank/DDBJ databases">
        <authorList>
            <person name="Kallberg Y."/>
            <person name="Tangrot J."/>
            <person name="Rosling A."/>
        </authorList>
    </citation>
    <scope>NUCLEOTIDE SEQUENCE</scope>
    <source>
        <strain evidence="1">IN212</strain>
    </source>
</reference>